<dbReference type="Gene3D" id="4.10.520.10">
    <property type="entry name" value="IHF-like DNA-binding proteins"/>
    <property type="match status" value="1"/>
</dbReference>
<evidence type="ECO:0000313" key="5">
    <source>
        <dbReference type="EMBL" id="ARN75077.1"/>
    </source>
</evidence>
<gene>
    <name evidence="5" type="ORF">BST96_13710</name>
</gene>
<reference evidence="5 6" key="1">
    <citation type="submission" date="2016-11" db="EMBL/GenBank/DDBJ databases">
        <title>Trade-off between light-utilization and light-protection in marine flavobacteria.</title>
        <authorList>
            <person name="Kumagai Y."/>
        </authorList>
    </citation>
    <scope>NUCLEOTIDE SEQUENCE [LARGE SCALE GENOMIC DNA]</scope>
    <source>
        <strain evidence="5 6">NBRC 107125</strain>
    </source>
</reference>
<dbReference type="CDD" id="cd13834">
    <property type="entry name" value="HU_like"/>
    <property type="match status" value="1"/>
</dbReference>
<feature type="region of interest" description="Disordered" evidence="4">
    <location>
        <begin position="1"/>
        <end position="73"/>
    </location>
</feature>
<dbReference type="InterPro" id="IPR000119">
    <property type="entry name" value="Hist_DNA-bd"/>
</dbReference>
<dbReference type="KEGG" id="osg:BST96_13710"/>
<dbReference type="Proteomes" id="UP000193450">
    <property type="component" value="Chromosome"/>
</dbReference>
<dbReference type="GO" id="GO:0003677">
    <property type="term" value="F:DNA binding"/>
    <property type="evidence" value="ECO:0007669"/>
    <property type="project" value="UniProtKB-KW"/>
</dbReference>
<evidence type="ECO:0000256" key="4">
    <source>
        <dbReference type="SAM" id="MobiDB-lite"/>
    </source>
</evidence>
<dbReference type="SMART" id="SM00411">
    <property type="entry name" value="BHL"/>
    <property type="match status" value="1"/>
</dbReference>
<evidence type="ECO:0000313" key="6">
    <source>
        <dbReference type="Proteomes" id="UP000193450"/>
    </source>
</evidence>
<keyword evidence="6" id="KW-1185">Reference proteome</keyword>
<feature type="compositionally biased region" description="Basic residues" evidence="4">
    <location>
        <begin position="1"/>
        <end position="69"/>
    </location>
</feature>
<sequence>MATKKKAAPKKKAVAKKKAPAKKKVAAKKAPAKKKVAAKKAPAKKKAAPKKKAVAKKAPAKKPAAKKKATGPIKDKMTKSQIFTDIGEATDLSRKQVAAVFDELESLVGRSIAKRGLGEFTIPGLMKVTTVKKPAKKARKGINPFTGEEQMFKAKPASIAVKVRPLKKLKEFAAK</sequence>
<dbReference type="Pfam" id="PF00216">
    <property type="entry name" value="Bac_DNA_binding"/>
    <property type="match status" value="1"/>
</dbReference>
<protein>
    <submittedName>
        <fullName evidence="5">Integration host factor</fullName>
    </submittedName>
</protein>
<dbReference type="RefSeq" id="WP_085759245.1">
    <property type="nucleotide sequence ID" value="NZ_CP019343.1"/>
</dbReference>
<keyword evidence="2" id="KW-0238">DNA-binding</keyword>
<dbReference type="OrthoDB" id="331625at2"/>
<dbReference type="AlphaFoldDB" id="A0A1X9NJM2"/>
<accession>A0A1X9NJM2</accession>
<dbReference type="GO" id="GO:0030527">
    <property type="term" value="F:structural constituent of chromatin"/>
    <property type="evidence" value="ECO:0007669"/>
    <property type="project" value="InterPro"/>
</dbReference>
<evidence type="ECO:0000256" key="1">
    <source>
        <dbReference type="ARBA" id="ARBA00010529"/>
    </source>
</evidence>
<comment type="similarity">
    <text evidence="1 3">Belongs to the bacterial histone-like protein family.</text>
</comment>
<proteinExistence type="inferred from homology"/>
<evidence type="ECO:0000256" key="3">
    <source>
        <dbReference type="RuleBase" id="RU003939"/>
    </source>
</evidence>
<dbReference type="EMBL" id="CP019343">
    <property type="protein sequence ID" value="ARN75077.1"/>
    <property type="molecule type" value="Genomic_DNA"/>
</dbReference>
<dbReference type="SUPFAM" id="SSF47729">
    <property type="entry name" value="IHF-like DNA-binding proteins"/>
    <property type="match status" value="1"/>
</dbReference>
<name>A0A1X9NJM2_9GAMM</name>
<dbReference type="InterPro" id="IPR010992">
    <property type="entry name" value="IHF-like_DNA-bd_dom_sf"/>
</dbReference>
<organism evidence="5 6">
    <name type="scientific">Oceanicoccus sagamiensis</name>
    <dbReference type="NCBI Taxonomy" id="716816"/>
    <lineage>
        <taxon>Bacteria</taxon>
        <taxon>Pseudomonadati</taxon>
        <taxon>Pseudomonadota</taxon>
        <taxon>Gammaproteobacteria</taxon>
        <taxon>Cellvibrionales</taxon>
        <taxon>Spongiibacteraceae</taxon>
        <taxon>Oceanicoccus</taxon>
    </lineage>
</organism>
<dbReference type="STRING" id="716816.BST96_13710"/>
<evidence type="ECO:0000256" key="2">
    <source>
        <dbReference type="ARBA" id="ARBA00023125"/>
    </source>
</evidence>